<evidence type="ECO:0000313" key="2">
    <source>
        <dbReference type="Proteomes" id="UP000277204"/>
    </source>
</evidence>
<evidence type="ECO:0000313" key="1">
    <source>
        <dbReference type="EMBL" id="VDP20005.1"/>
    </source>
</evidence>
<dbReference type="Proteomes" id="UP000277204">
    <property type="component" value="Unassembled WGS sequence"/>
</dbReference>
<sequence length="101" mass="11671">MRLGGIKLPYITNIPLWISSNHYQYLLTKCNGKQEASIRLHINKRQGDNVTIFNLFLPLSLTGDNNNNDDDDSLNLNPNFPLFIHSFYFTSSKHCHLMLPH</sequence>
<gene>
    <name evidence="1" type="ORF">SMRZ_LOCUS16114</name>
</gene>
<keyword evidence="2" id="KW-1185">Reference proteome</keyword>
<reference evidence="1 2" key="1">
    <citation type="submission" date="2018-11" db="EMBL/GenBank/DDBJ databases">
        <authorList>
            <consortium name="Pathogen Informatics"/>
        </authorList>
    </citation>
    <scope>NUCLEOTIDE SEQUENCE [LARGE SCALE GENOMIC DNA]</scope>
    <source>
        <strain evidence="1 2">Zambia</strain>
    </source>
</reference>
<protein>
    <submittedName>
        <fullName evidence="1">Uncharacterized protein</fullName>
    </submittedName>
</protein>
<dbReference type="AlphaFoldDB" id="A0A183MJ89"/>
<proteinExistence type="predicted"/>
<organism evidence="1 2">
    <name type="scientific">Schistosoma margrebowiei</name>
    <dbReference type="NCBI Taxonomy" id="48269"/>
    <lineage>
        <taxon>Eukaryota</taxon>
        <taxon>Metazoa</taxon>
        <taxon>Spiralia</taxon>
        <taxon>Lophotrochozoa</taxon>
        <taxon>Platyhelminthes</taxon>
        <taxon>Trematoda</taxon>
        <taxon>Digenea</taxon>
        <taxon>Strigeidida</taxon>
        <taxon>Schistosomatoidea</taxon>
        <taxon>Schistosomatidae</taxon>
        <taxon>Schistosoma</taxon>
    </lineage>
</organism>
<name>A0A183MJ89_9TREM</name>
<accession>A0A183MJ89</accession>
<dbReference type="EMBL" id="UZAI01017065">
    <property type="protein sequence ID" value="VDP20005.1"/>
    <property type="molecule type" value="Genomic_DNA"/>
</dbReference>